<gene>
    <name evidence="2" type="primary">8235013</name>
    <name evidence="1" type="ORF">Phum_PHUM528100</name>
</gene>
<reference evidence="1" key="1">
    <citation type="submission" date="2007-04" db="EMBL/GenBank/DDBJ databases">
        <title>Annotation of Pediculus humanus corporis strain USDA.</title>
        <authorList>
            <person name="Kirkness E."/>
            <person name="Hannick L."/>
            <person name="Hass B."/>
            <person name="Bruggner R."/>
            <person name="Lawson D."/>
            <person name="Bidwell S."/>
            <person name="Joardar V."/>
            <person name="Caler E."/>
            <person name="Walenz B."/>
            <person name="Inman J."/>
            <person name="Schobel S."/>
            <person name="Galinsky K."/>
            <person name="Amedeo P."/>
            <person name="Strausberg R."/>
        </authorList>
    </citation>
    <scope>NUCLEOTIDE SEQUENCE</scope>
    <source>
        <strain evidence="1">USDA</strain>
    </source>
</reference>
<dbReference type="Proteomes" id="UP000009046">
    <property type="component" value="Unassembled WGS sequence"/>
</dbReference>
<dbReference type="GeneID" id="8235013"/>
<reference evidence="1" key="2">
    <citation type="submission" date="2007-04" db="EMBL/GenBank/DDBJ databases">
        <title>The genome of the human body louse.</title>
        <authorList>
            <consortium name="The Human Body Louse Genome Consortium"/>
            <person name="Kirkness E."/>
            <person name="Walenz B."/>
            <person name="Hass B."/>
            <person name="Bruggner R."/>
            <person name="Strausberg R."/>
        </authorList>
    </citation>
    <scope>NUCLEOTIDE SEQUENCE</scope>
    <source>
        <strain evidence="1">USDA</strain>
    </source>
</reference>
<name>E0VZ78_PEDHC</name>
<dbReference type="VEuPathDB" id="VectorBase:PHUM528100"/>
<dbReference type="EMBL" id="AAZO01006405">
    <property type="status" value="NOT_ANNOTATED_CDS"/>
    <property type="molecule type" value="Genomic_DNA"/>
</dbReference>
<dbReference type="EMBL" id="DS235850">
    <property type="protein sequence ID" value="EEB18684.1"/>
    <property type="molecule type" value="Genomic_DNA"/>
</dbReference>
<sequence length="329" mass="38772">MESSKTVEKIGENDDDFKRRERESTELCRFLQVLRMTFENEPIIIESKAKGTIKCEEDVQKLIKNLKVLGYFFSIRTSEKKIDKKCCKLMIINKKFPLCSHPYRVLSHARYYCSHKEKRKNNMEKHTQPRQVSSCKAILDIRQVEIFSKVSLASSRRQRIEMLKTFRRSLYSKHPPEGEIKYCVVISLPKIHCHPPQVKGQYLNDEVKAAMHYVLRCGITSVESIQKKLYQIVDQEFENDPIKPSRDNSAFYPNQKTIYNHLRRDGLKIKRPHKKNSTELTELKIKTNKLLNFILVKISECYDLNILTQVYKKCQSVEDILVNHSEEKI</sequence>
<accession>E0VZ78</accession>
<dbReference type="GO" id="GO:0003700">
    <property type="term" value="F:DNA-binding transcription factor activity"/>
    <property type="evidence" value="ECO:0007669"/>
    <property type="project" value="InterPro"/>
</dbReference>
<dbReference type="AlphaFoldDB" id="E0VZ78"/>
<evidence type="ECO:0000313" key="3">
    <source>
        <dbReference type="Proteomes" id="UP000009046"/>
    </source>
</evidence>
<evidence type="ECO:0000313" key="1">
    <source>
        <dbReference type="EMBL" id="EEB18684.1"/>
    </source>
</evidence>
<dbReference type="HOGENOM" id="CLU_845450_0_0_1"/>
<dbReference type="OrthoDB" id="8191859at2759"/>
<dbReference type="KEGG" id="phu:Phum_PHUM528100"/>
<proteinExistence type="predicted"/>
<dbReference type="InParanoid" id="E0VZ78"/>
<dbReference type="InterPro" id="IPR029309">
    <property type="entry name" value="CaRF"/>
</dbReference>
<keyword evidence="3" id="KW-1185">Reference proteome</keyword>
<dbReference type="RefSeq" id="XP_002431422.1">
    <property type="nucleotide sequence ID" value="XM_002431377.1"/>
</dbReference>
<organism>
    <name type="scientific">Pediculus humanus subsp. corporis</name>
    <name type="common">Body louse</name>
    <dbReference type="NCBI Taxonomy" id="121224"/>
    <lineage>
        <taxon>Eukaryota</taxon>
        <taxon>Metazoa</taxon>
        <taxon>Ecdysozoa</taxon>
        <taxon>Arthropoda</taxon>
        <taxon>Hexapoda</taxon>
        <taxon>Insecta</taxon>
        <taxon>Pterygota</taxon>
        <taxon>Neoptera</taxon>
        <taxon>Paraneoptera</taxon>
        <taxon>Psocodea</taxon>
        <taxon>Troctomorpha</taxon>
        <taxon>Phthiraptera</taxon>
        <taxon>Anoplura</taxon>
        <taxon>Pediculidae</taxon>
        <taxon>Pediculus</taxon>
    </lineage>
</organism>
<dbReference type="Pfam" id="PF15299">
    <property type="entry name" value="ALS2CR8"/>
    <property type="match status" value="1"/>
</dbReference>
<dbReference type="EnsemblMetazoa" id="PHUM528100-RA">
    <property type="protein sequence ID" value="PHUM528100-PA"/>
    <property type="gene ID" value="PHUM528100"/>
</dbReference>
<reference evidence="2" key="3">
    <citation type="submission" date="2021-02" db="UniProtKB">
        <authorList>
            <consortium name="EnsemblMetazoa"/>
        </authorList>
    </citation>
    <scope>IDENTIFICATION</scope>
    <source>
        <strain evidence="2">USDA</strain>
    </source>
</reference>
<evidence type="ECO:0000313" key="2">
    <source>
        <dbReference type="EnsemblMetazoa" id="PHUM528100-PA"/>
    </source>
</evidence>
<protein>
    <submittedName>
        <fullName evidence="1 2">Uncharacterized protein</fullName>
    </submittedName>
</protein>
<dbReference type="CTD" id="8235013"/>